<dbReference type="OrthoDB" id="282393at2"/>
<feature type="domain" description="DUF2383" evidence="1">
    <location>
        <begin position="6"/>
        <end position="114"/>
    </location>
</feature>
<dbReference type="PIRSF" id="PIRSF029477">
    <property type="entry name" value="UCP029477"/>
    <property type="match status" value="1"/>
</dbReference>
<reference evidence="2 3" key="1">
    <citation type="submission" date="2018-06" db="EMBL/GenBank/DDBJ databases">
        <title>Flavobacterium tibetense sp. nov., isolated from a wetland YonghuCo on Tibetan Plateau.</title>
        <authorList>
            <person name="Xing P."/>
            <person name="Phurbu D."/>
            <person name="Lu H."/>
        </authorList>
    </citation>
    <scope>NUCLEOTIDE SEQUENCE [LARGE SCALE GENOMIC DNA]</scope>
    <source>
        <strain evidence="2 3">YH5</strain>
    </source>
</reference>
<dbReference type="Proteomes" id="UP000253319">
    <property type="component" value="Unassembled WGS sequence"/>
</dbReference>
<name>A0A365NYK6_9FLAO</name>
<dbReference type="InterPro" id="IPR016920">
    <property type="entry name" value="UCP029477"/>
</dbReference>
<dbReference type="InterPro" id="IPR011971">
    <property type="entry name" value="CHP02284"/>
</dbReference>
<protein>
    <recommendedName>
        <fullName evidence="1">DUF2383 domain-containing protein</fullName>
    </recommendedName>
</protein>
<accession>A0A365NYK6</accession>
<evidence type="ECO:0000259" key="1">
    <source>
        <dbReference type="Pfam" id="PF09537"/>
    </source>
</evidence>
<dbReference type="InterPro" id="IPR019052">
    <property type="entry name" value="DUF2383"/>
</dbReference>
<dbReference type="NCBIfam" id="TIGR02284">
    <property type="entry name" value="PA2169 family four-helix-bundle protein"/>
    <property type="match status" value="1"/>
</dbReference>
<organism evidence="2 3">
    <name type="scientific">Flavobacterium tibetense</name>
    <dbReference type="NCBI Taxonomy" id="2233533"/>
    <lineage>
        <taxon>Bacteria</taxon>
        <taxon>Pseudomonadati</taxon>
        <taxon>Bacteroidota</taxon>
        <taxon>Flavobacteriia</taxon>
        <taxon>Flavobacteriales</taxon>
        <taxon>Flavobacteriaceae</taxon>
        <taxon>Flavobacterium</taxon>
    </lineage>
</organism>
<comment type="caution">
    <text evidence="2">The sequence shown here is derived from an EMBL/GenBank/DDBJ whole genome shotgun (WGS) entry which is preliminary data.</text>
</comment>
<evidence type="ECO:0000313" key="3">
    <source>
        <dbReference type="Proteomes" id="UP000253319"/>
    </source>
</evidence>
<dbReference type="InterPro" id="IPR012347">
    <property type="entry name" value="Ferritin-like"/>
</dbReference>
<dbReference type="EMBL" id="QLST01000024">
    <property type="protein sequence ID" value="RBA27335.1"/>
    <property type="molecule type" value="Genomic_DNA"/>
</dbReference>
<dbReference type="SUPFAM" id="SSF47240">
    <property type="entry name" value="Ferritin-like"/>
    <property type="match status" value="1"/>
</dbReference>
<proteinExistence type="predicted"/>
<dbReference type="RefSeq" id="WP_113990021.1">
    <property type="nucleotide sequence ID" value="NZ_QLST01000024.1"/>
</dbReference>
<evidence type="ECO:0000313" key="2">
    <source>
        <dbReference type="EMBL" id="RBA27335.1"/>
    </source>
</evidence>
<dbReference type="Pfam" id="PF09537">
    <property type="entry name" value="DUF2383"/>
    <property type="match status" value="1"/>
</dbReference>
<sequence>MKNEETIEVFNSLITINNDRIEGYETATKETEEFDLKALFSQFISTSQKCNLELVKEVNFLGGKPAEGTTISGKFFRIWMDVKAALSGKDRKTILDSCEYGENNAINTYENALENESEHLSPEQYYMISTQKSLLKTDYDSVKTLRDSLGNS</sequence>
<dbReference type="AlphaFoldDB" id="A0A365NYK6"/>
<gene>
    <name evidence="2" type="ORF">DPN68_12725</name>
</gene>
<dbReference type="Gene3D" id="1.20.1260.10">
    <property type="match status" value="1"/>
</dbReference>
<dbReference type="InterPro" id="IPR009078">
    <property type="entry name" value="Ferritin-like_SF"/>
</dbReference>
<keyword evidence="3" id="KW-1185">Reference proteome</keyword>